<dbReference type="PANTHER" id="PTHR22893">
    <property type="entry name" value="NADH OXIDOREDUCTASE-RELATED"/>
    <property type="match status" value="1"/>
</dbReference>
<comment type="caution">
    <text evidence="2">The sequence shown here is derived from an EMBL/GenBank/DDBJ whole genome shotgun (WGS) entry which is preliminary data.</text>
</comment>
<accession>A0ABW8NHF5</accession>
<reference evidence="2 3" key="1">
    <citation type="submission" date="2024-03" db="EMBL/GenBank/DDBJ databases">
        <title>High-quality draft genome sequence of Oceanobacter sp. wDCs-4.</title>
        <authorList>
            <person name="Dong C."/>
        </authorList>
    </citation>
    <scope>NUCLEOTIDE SEQUENCE [LARGE SCALE GENOMIC DNA]</scope>
    <source>
        <strain evidence="3">wDCs-4</strain>
    </source>
</reference>
<name>A0ABW8NHF5_9GAMM</name>
<protein>
    <submittedName>
        <fullName evidence="2">Alkene reductase</fullName>
    </submittedName>
</protein>
<dbReference type="EMBL" id="JBBKTX010000008">
    <property type="protein sequence ID" value="MFK4752355.1"/>
    <property type="molecule type" value="Genomic_DNA"/>
</dbReference>
<evidence type="ECO:0000313" key="3">
    <source>
        <dbReference type="Proteomes" id="UP001620597"/>
    </source>
</evidence>
<dbReference type="PANTHER" id="PTHR22893:SF98">
    <property type="entry name" value="OXIDOREDUCTASE"/>
    <property type="match status" value="1"/>
</dbReference>
<gene>
    <name evidence="2" type="ORF">WG929_08025</name>
</gene>
<proteinExistence type="predicted"/>
<dbReference type="RefSeq" id="WP_416205637.1">
    <property type="nucleotide sequence ID" value="NZ_JBBKTX010000008.1"/>
</dbReference>
<dbReference type="InterPro" id="IPR045247">
    <property type="entry name" value="Oye-like"/>
</dbReference>
<dbReference type="Proteomes" id="UP001620597">
    <property type="component" value="Unassembled WGS sequence"/>
</dbReference>
<organism evidence="2 3">
    <name type="scientific">Oceanobacter antarcticus</name>
    <dbReference type="NCBI Taxonomy" id="3133425"/>
    <lineage>
        <taxon>Bacteria</taxon>
        <taxon>Pseudomonadati</taxon>
        <taxon>Pseudomonadota</taxon>
        <taxon>Gammaproteobacteria</taxon>
        <taxon>Oceanospirillales</taxon>
        <taxon>Oceanospirillaceae</taxon>
        <taxon>Oceanobacter</taxon>
    </lineage>
</organism>
<dbReference type="InterPro" id="IPR001155">
    <property type="entry name" value="OxRdtase_FMN_N"/>
</dbReference>
<evidence type="ECO:0000313" key="2">
    <source>
        <dbReference type="EMBL" id="MFK4752355.1"/>
    </source>
</evidence>
<keyword evidence="3" id="KW-1185">Reference proteome</keyword>
<dbReference type="SUPFAM" id="SSF51395">
    <property type="entry name" value="FMN-linked oxidoreductases"/>
    <property type="match status" value="1"/>
</dbReference>
<dbReference type="Pfam" id="PF00724">
    <property type="entry name" value="Oxidored_FMN"/>
    <property type="match status" value="1"/>
</dbReference>
<feature type="domain" description="NADH:flavin oxidoreductase/NADH oxidase N-terminal" evidence="1">
    <location>
        <begin position="3"/>
        <end position="327"/>
    </location>
</feature>
<dbReference type="InterPro" id="IPR013785">
    <property type="entry name" value="Aldolase_TIM"/>
</dbReference>
<evidence type="ECO:0000259" key="1">
    <source>
        <dbReference type="Pfam" id="PF00724"/>
    </source>
</evidence>
<dbReference type="CDD" id="cd02933">
    <property type="entry name" value="OYE_like_FMN"/>
    <property type="match status" value="1"/>
</dbReference>
<sequence length="353" mass="38469">MPSLFDSIQMGDLELANRIVMSPLTRCRAPGRIPNTLMVEYYRQRASAGLIISEATAIMPMGVGYPDTPGIWSDEQVKGWQLITEAVHQAGGKIVCQLWHVGRVSHPHYLDGATPVSSSAVALRSHVRLLRPQVEYPVPRALAADEIPAIIEAYRQAAENAKAAGFDGVELHGANGYLPDQFLQTSTNQRTDAYGGPIENRARFMLEATDALIAVWGASRVGVHLSPACDTQDMGDDDPAATFGYLVDALNQRDIAFIFSREDLNQTDALTPQLRKRFNGTWIGNMNLSPDSASQLLADNTVDAVAFGRDYIATPDLVERLRNGSALNEGDHNTYYSPGSAGYTDYPTLDTAD</sequence>
<dbReference type="Gene3D" id="3.20.20.70">
    <property type="entry name" value="Aldolase class I"/>
    <property type="match status" value="1"/>
</dbReference>